<dbReference type="GO" id="GO:0016747">
    <property type="term" value="F:acyltransferase activity, transferring groups other than amino-acyl groups"/>
    <property type="evidence" value="ECO:0007669"/>
    <property type="project" value="InterPro"/>
</dbReference>
<dbReference type="InterPro" id="IPR016181">
    <property type="entry name" value="Acyl_CoA_acyltransferase"/>
</dbReference>
<dbReference type="Pfam" id="PF00583">
    <property type="entry name" value="Acetyltransf_1"/>
    <property type="match status" value="2"/>
</dbReference>
<dbReference type="EMBL" id="CVMT01000003">
    <property type="protein sequence ID" value="CRG87092.1"/>
    <property type="molecule type" value="Genomic_DNA"/>
</dbReference>
<dbReference type="PROSITE" id="PS51186">
    <property type="entry name" value="GNAT"/>
    <property type="match status" value="2"/>
</dbReference>
<protein>
    <submittedName>
        <fullName evidence="2">Beta-N-acetylhexosaminidase</fullName>
    </submittedName>
</protein>
<organism evidence="2 3">
    <name type="scientific">Talaromyces islandicus</name>
    <name type="common">Penicillium islandicum</name>
    <dbReference type="NCBI Taxonomy" id="28573"/>
    <lineage>
        <taxon>Eukaryota</taxon>
        <taxon>Fungi</taxon>
        <taxon>Dikarya</taxon>
        <taxon>Ascomycota</taxon>
        <taxon>Pezizomycotina</taxon>
        <taxon>Eurotiomycetes</taxon>
        <taxon>Eurotiomycetidae</taxon>
        <taxon>Eurotiales</taxon>
        <taxon>Trichocomaceae</taxon>
        <taxon>Talaromyces</taxon>
        <taxon>Talaromyces sect. Islandici</taxon>
    </lineage>
</organism>
<dbReference type="Proteomes" id="UP000054383">
    <property type="component" value="Unassembled WGS sequence"/>
</dbReference>
<dbReference type="STRING" id="28573.A0A0U1LVG5"/>
<evidence type="ECO:0000313" key="3">
    <source>
        <dbReference type="Proteomes" id="UP000054383"/>
    </source>
</evidence>
<dbReference type="PANTHER" id="PTHR43617">
    <property type="entry name" value="L-AMINO ACID N-ACETYLTRANSFERASE"/>
    <property type="match status" value="1"/>
</dbReference>
<gene>
    <name evidence="2" type="ORF">PISL3812_04107</name>
</gene>
<reference evidence="2 3" key="1">
    <citation type="submission" date="2015-04" db="EMBL/GenBank/DDBJ databases">
        <authorList>
            <person name="Syromyatnikov M.Y."/>
            <person name="Popov V.N."/>
        </authorList>
    </citation>
    <scope>NUCLEOTIDE SEQUENCE [LARGE SCALE GENOMIC DNA]</scope>
    <source>
        <strain evidence="2">WF-38-12</strain>
    </source>
</reference>
<keyword evidence="3" id="KW-1185">Reference proteome</keyword>
<dbReference type="Gene3D" id="3.40.630.30">
    <property type="match status" value="2"/>
</dbReference>
<dbReference type="AlphaFoldDB" id="A0A0U1LVG5"/>
<proteinExistence type="predicted"/>
<dbReference type="CDD" id="cd04301">
    <property type="entry name" value="NAT_SF"/>
    <property type="match status" value="2"/>
</dbReference>
<evidence type="ECO:0000313" key="2">
    <source>
        <dbReference type="EMBL" id="CRG87092.1"/>
    </source>
</evidence>
<dbReference type="OrthoDB" id="47059at2759"/>
<dbReference type="SUPFAM" id="SSF55729">
    <property type="entry name" value="Acyl-CoA N-acyltransferases (Nat)"/>
    <property type="match status" value="2"/>
</dbReference>
<evidence type="ECO:0000259" key="1">
    <source>
        <dbReference type="PROSITE" id="PS51186"/>
    </source>
</evidence>
<name>A0A0U1LVG5_TALIS</name>
<dbReference type="OMA" id="NQHHEVM"/>
<dbReference type="InterPro" id="IPR050276">
    <property type="entry name" value="MshD_Acetyltransferase"/>
</dbReference>
<dbReference type="InterPro" id="IPR000182">
    <property type="entry name" value="GNAT_dom"/>
</dbReference>
<feature type="domain" description="N-acetyltransferase" evidence="1">
    <location>
        <begin position="170"/>
        <end position="324"/>
    </location>
</feature>
<accession>A0A0U1LVG5</accession>
<feature type="domain" description="N-acetyltransferase" evidence="1">
    <location>
        <begin position="4"/>
        <end position="158"/>
    </location>
</feature>
<sequence length="324" mass="35301">MSDLTIRPYDASIDAGPVSALWQETFPQYPVSPQHLQHLLDQAWGSHFVAVQNNSSHLIGFCATYTETSKSATGTTAYLPIIVIQSDFQNRGHGTALLQHSLDYLWKSFKTVKLGCPIPKFWPGVPSDLNREFFAKRGFKKGTLCKDLYQTLATFKAPQYILDRAASSGVTFAPLTPSGIDECLAAQESIFPQWAGAYRLLAAETQHDDIMVALDQDGTQIGWTLMLSPGRSKLWYGFAFLPVAGGPNGNVGGSGKTALVAAVGVSEAARGKGVGLGLICAAMEEMKKRGGIDGVFVDSVELDNFYEKVGFETWKDYVEFSTEH</sequence>